<organism evidence="7">
    <name type="scientific">Salmonella gallinarum</name>
    <dbReference type="NCBI Taxonomy" id="594"/>
    <lineage>
        <taxon>Bacteria</taxon>
        <taxon>Pseudomonadati</taxon>
        <taxon>Pseudomonadota</taxon>
        <taxon>Gammaproteobacteria</taxon>
        <taxon>Enterobacterales</taxon>
        <taxon>Enterobacteriaceae</taxon>
        <taxon>Salmonella</taxon>
    </lineage>
</organism>
<dbReference type="Gene3D" id="1.20.1710.10">
    <property type="entry name" value="IpaD-like"/>
    <property type="match status" value="1"/>
</dbReference>
<keyword evidence="4" id="KW-0843">Virulence</keyword>
<dbReference type="GO" id="GO:0005576">
    <property type="term" value="C:extracellular region"/>
    <property type="evidence" value="ECO:0007669"/>
    <property type="project" value="UniProtKB-SubCell"/>
</dbReference>
<dbReference type="NCBIfam" id="NF011858">
    <property type="entry name" value="PRK15330.1"/>
    <property type="match status" value="1"/>
</dbReference>
<dbReference type="SUPFAM" id="SSF140693">
    <property type="entry name" value="IpaD-like"/>
    <property type="match status" value="1"/>
</dbReference>
<reference evidence="8" key="2">
    <citation type="journal article" date="2018" name="Genome Biol.">
        <title>SKESA: strategic k-mer extension for scrupulous assemblies.</title>
        <authorList>
            <person name="Souvorov A."/>
            <person name="Agarwala R."/>
            <person name="Lipman D.J."/>
        </authorList>
    </citation>
    <scope>NUCLEOTIDE SEQUENCE</scope>
    <source>
        <strain evidence="9">M86</strain>
        <strain evidence="8">NCTR-SF55</strain>
        <strain evidence="10">NCTR-SF57</strain>
    </source>
</reference>
<keyword evidence="5" id="KW-0175">Coiled coil</keyword>
<comment type="similarity">
    <text evidence="2">Belongs to the invasin protein D family.</text>
</comment>
<sequence length="343" mass="37103">MLNIQNYSASPHPGIVAERPQTPSASEHVETAVVPSTTEHRGTDIISLSQAATKIQQAQQTLQSTPPISEENNDERTLARQQLTSSLNALAKSGVSLSAEQNENLRSAFSAPTSALFSASPMAQPRTTISDAEIWDMVSQNISAIGDSYLGVYENVVAVYTDFYQAFSDILSKMGGWLLPGKDGNTVKLDVTSLKNDLNSLVNKYNQINSNTVLFPAQSGSGVKVATEAEARQWLSELNLPNSCLKSYGSGYVVTVDLTPLQKMVQDIDGLGAPGKDSKLEMDNAKYQAWQSGFKAQEENMKTTLQTLTQKYSNANSLYDNLVKVLSSTISSSLETAKSFLQG</sequence>
<dbReference type="EMBL" id="DAATWA010000008">
    <property type="protein sequence ID" value="HAF0354816.1"/>
    <property type="molecule type" value="Genomic_DNA"/>
</dbReference>
<dbReference type="Pfam" id="PF06511">
    <property type="entry name" value="T3SS_TC"/>
    <property type="match status" value="1"/>
</dbReference>
<comment type="subcellular location">
    <subcellularLocation>
        <location evidence="1">Secreted</location>
    </subcellularLocation>
</comment>
<dbReference type="NCBIfam" id="TIGR02553">
    <property type="entry name" value="SipD_IpaD_SspD"/>
    <property type="match status" value="1"/>
</dbReference>
<evidence type="ECO:0000313" key="7">
    <source>
        <dbReference type="EMBL" id="AGW51825.1"/>
    </source>
</evidence>
<dbReference type="InterPro" id="IPR009483">
    <property type="entry name" value="IpaD/BipD/SipD"/>
</dbReference>
<proteinExistence type="inferred from homology"/>
<evidence type="ECO:0000313" key="10">
    <source>
        <dbReference type="EMBL" id="HAF7488098.1"/>
    </source>
</evidence>
<gene>
    <name evidence="7" type="primary">sipD</name>
    <name evidence="9" type="ORF">G9F40_001964</name>
    <name evidence="10" type="ORF">GNC91_001215</name>
    <name evidence="8" type="ORF">GND26_001548</name>
</gene>
<dbReference type="EMBL" id="DAAWEM010000003">
    <property type="protein sequence ID" value="HAF7488098.1"/>
    <property type="molecule type" value="Genomic_DNA"/>
</dbReference>
<protein>
    <submittedName>
        <fullName evidence="7 8">SipD</fullName>
    </submittedName>
</protein>
<evidence type="ECO:0000256" key="2">
    <source>
        <dbReference type="ARBA" id="ARBA00007741"/>
    </source>
</evidence>
<feature type="region of interest" description="Disordered" evidence="6">
    <location>
        <begin position="1"/>
        <end position="26"/>
    </location>
</feature>
<evidence type="ECO:0000256" key="3">
    <source>
        <dbReference type="ARBA" id="ARBA00022525"/>
    </source>
</evidence>
<keyword evidence="3" id="KW-0964">Secreted</keyword>
<reference evidence="8" key="3">
    <citation type="submission" date="2018-07" db="EMBL/GenBank/DDBJ databases">
        <authorList>
            <consortium name="NCBI Pathogen Detection Project"/>
        </authorList>
    </citation>
    <scope>NUCLEOTIDE SEQUENCE</scope>
    <source>
        <strain evidence="9">M86</strain>
        <strain evidence="8">NCTR-SF55</strain>
        <strain evidence="10">NCTR-SF57</strain>
    </source>
</reference>
<evidence type="ECO:0000256" key="4">
    <source>
        <dbReference type="ARBA" id="ARBA00023026"/>
    </source>
</evidence>
<evidence type="ECO:0000256" key="6">
    <source>
        <dbReference type="SAM" id="MobiDB-lite"/>
    </source>
</evidence>
<dbReference type="AlphaFoldDB" id="A0A059QAP8"/>
<dbReference type="OMA" id="QMANWIK"/>
<evidence type="ECO:0000313" key="8">
    <source>
        <dbReference type="EMBL" id="HAE8132508.1"/>
    </source>
</evidence>
<evidence type="ECO:0000256" key="5">
    <source>
        <dbReference type="ARBA" id="ARBA00023054"/>
    </source>
</evidence>
<evidence type="ECO:0000313" key="9">
    <source>
        <dbReference type="EMBL" id="HAF0354816.1"/>
    </source>
</evidence>
<dbReference type="InterPro" id="IPR036708">
    <property type="entry name" value="BipD-like_sf"/>
</dbReference>
<accession>A0A059QAP8</accession>
<dbReference type="PATRIC" id="fig|594.9.peg.211"/>
<dbReference type="EMBL" id="KF192263">
    <property type="protein sequence ID" value="AGW51825.1"/>
    <property type="molecule type" value="Genomic_DNA"/>
</dbReference>
<reference evidence="7" key="1">
    <citation type="submission" date="2013-06" db="EMBL/GenBank/DDBJ databases">
        <title>Characterization of a live vaccine strain (SR2-N6) against fowl typhoid and paratyphoid.</title>
        <authorList>
            <person name="Kwon H.J."/>
            <person name="Cho S.H."/>
            <person name="Kim T.E."/>
            <person name="Seong W.J."/>
            <person name="Huh W."/>
            <person name="Moon Y.S."/>
            <person name="Lee B.H."/>
            <person name="Kim S.J."/>
            <person name="Kim J.H."/>
        </authorList>
    </citation>
    <scope>NUCLEOTIDE SEQUENCE</scope>
    <source>
        <strain evidence="7">SR2-N6</strain>
    </source>
</reference>
<name>A0A059QAP8_SALGL</name>
<dbReference type="RefSeq" id="WP_000932249.1">
    <property type="nucleotide sequence ID" value="NZ_CP077760.1"/>
</dbReference>
<evidence type="ECO:0000256" key="1">
    <source>
        <dbReference type="ARBA" id="ARBA00004613"/>
    </source>
</evidence>
<dbReference type="EMBL" id="DAATDI010000004">
    <property type="protein sequence ID" value="HAE8132508.1"/>
    <property type="molecule type" value="Genomic_DNA"/>
</dbReference>